<reference evidence="3" key="1">
    <citation type="submission" date="2020-03" db="EMBL/GenBank/DDBJ databases">
        <title>Genome of Pelagibius litoralis DSM 21314T.</title>
        <authorList>
            <person name="Wang G."/>
        </authorList>
    </citation>
    <scope>NUCLEOTIDE SEQUENCE</scope>
    <source>
        <strain evidence="3">DSM 21314</strain>
    </source>
</reference>
<evidence type="ECO:0000259" key="2">
    <source>
        <dbReference type="Pfam" id="PF02894"/>
    </source>
</evidence>
<keyword evidence="4" id="KW-1185">Reference proteome</keyword>
<dbReference type="Gene3D" id="3.40.50.720">
    <property type="entry name" value="NAD(P)-binding Rossmann-like Domain"/>
    <property type="match status" value="1"/>
</dbReference>
<evidence type="ECO:0000313" key="4">
    <source>
        <dbReference type="Proteomes" id="UP000761264"/>
    </source>
</evidence>
<dbReference type="Proteomes" id="UP000761264">
    <property type="component" value="Unassembled WGS sequence"/>
</dbReference>
<feature type="domain" description="Gfo/Idh/MocA-like oxidoreductase C-terminal" evidence="2">
    <location>
        <begin position="141"/>
        <end position="362"/>
    </location>
</feature>
<feature type="domain" description="Gfo/Idh/MocA-like oxidoreductase N-terminal" evidence="1">
    <location>
        <begin position="6"/>
        <end position="124"/>
    </location>
</feature>
<dbReference type="Pfam" id="PF01408">
    <property type="entry name" value="GFO_IDH_MocA"/>
    <property type="match status" value="1"/>
</dbReference>
<organism evidence="3 4">
    <name type="scientific">Pelagibius litoralis</name>
    <dbReference type="NCBI Taxonomy" id="374515"/>
    <lineage>
        <taxon>Bacteria</taxon>
        <taxon>Pseudomonadati</taxon>
        <taxon>Pseudomonadota</taxon>
        <taxon>Alphaproteobacteria</taxon>
        <taxon>Rhodospirillales</taxon>
        <taxon>Rhodovibrionaceae</taxon>
        <taxon>Pelagibius</taxon>
    </lineage>
</organism>
<dbReference type="SUPFAM" id="SSF51735">
    <property type="entry name" value="NAD(P)-binding Rossmann-fold domains"/>
    <property type="match status" value="1"/>
</dbReference>
<dbReference type="PANTHER" id="PTHR43593">
    <property type="match status" value="1"/>
</dbReference>
<gene>
    <name evidence="3" type="ORF">HBA54_14405</name>
</gene>
<dbReference type="InterPro" id="IPR000683">
    <property type="entry name" value="Gfo/Idh/MocA-like_OxRdtase_N"/>
</dbReference>
<proteinExistence type="predicted"/>
<protein>
    <submittedName>
        <fullName evidence="3">Gfo/Idh/MocA family oxidoreductase</fullName>
    </submittedName>
</protein>
<dbReference type="AlphaFoldDB" id="A0A967K9D1"/>
<evidence type="ECO:0000313" key="3">
    <source>
        <dbReference type="EMBL" id="NIA69792.1"/>
    </source>
</evidence>
<dbReference type="Pfam" id="PF02894">
    <property type="entry name" value="GFO_IDH_MocA_C"/>
    <property type="match status" value="1"/>
</dbReference>
<dbReference type="InterPro" id="IPR036291">
    <property type="entry name" value="NAD(P)-bd_dom_sf"/>
</dbReference>
<name>A0A967K9D1_9PROT</name>
<accession>A0A967K9D1</accession>
<dbReference type="GO" id="GO:0000166">
    <property type="term" value="F:nucleotide binding"/>
    <property type="evidence" value="ECO:0007669"/>
    <property type="project" value="InterPro"/>
</dbReference>
<dbReference type="InterPro" id="IPR050424">
    <property type="entry name" value="Gfo-Idh-MocA_inositol_DH"/>
</dbReference>
<dbReference type="Gene3D" id="3.30.360.10">
    <property type="entry name" value="Dihydrodipicolinate Reductase, domain 2"/>
    <property type="match status" value="1"/>
</dbReference>
<dbReference type="EMBL" id="JAAQPH010000010">
    <property type="protein sequence ID" value="NIA69792.1"/>
    <property type="molecule type" value="Genomic_DNA"/>
</dbReference>
<dbReference type="PANTHER" id="PTHR43593:SF1">
    <property type="entry name" value="INOSITOL 2-DEHYDROGENASE"/>
    <property type="match status" value="1"/>
</dbReference>
<dbReference type="RefSeq" id="WP_167225734.1">
    <property type="nucleotide sequence ID" value="NZ_JAAQPH010000010.1"/>
</dbReference>
<dbReference type="SUPFAM" id="SSF55347">
    <property type="entry name" value="Glyceraldehyde-3-phosphate dehydrogenase-like, C-terminal domain"/>
    <property type="match status" value="1"/>
</dbReference>
<dbReference type="InterPro" id="IPR004104">
    <property type="entry name" value="Gfo/Idh/MocA-like_OxRdtase_C"/>
</dbReference>
<comment type="caution">
    <text evidence="3">The sequence shown here is derived from an EMBL/GenBank/DDBJ whole genome shotgun (WGS) entry which is preliminary data.</text>
</comment>
<sequence length="362" mass="39165">MTTETLRYGLIGGGMMAREHIANLALIPGSAVTAIADPDPVQQALNAQAAPGAALLGDADALVARNDIDAIVVVSPNHTHFDVLQRVFAGRPRPLLVEKPVVIDPAQGRQLAALAATWPAPLWVAMEYRYMPPVAALLEELRGGTAGRLRMLTIREHRYPFLEKVGDWNRFNANTGGTMVEKCCHFFDLMRLVLQDEPVRVFASGGADVNHRDELYNGRRPDILDNAYAVVDFAGGARAMLELCMFAEGAWFQEEITATGEQGRVACSIPGPLRLRGGAEREAMIEISPRDPADPQRKAVPVDPALLRAGDHHGSTYFQHLRFREAALGNGPVEVTLEDGLKAVAMGAAAEQSIAEGRPVTL</sequence>
<evidence type="ECO:0000259" key="1">
    <source>
        <dbReference type="Pfam" id="PF01408"/>
    </source>
</evidence>